<gene>
    <name evidence="7" type="ORF">K0O64_20050</name>
</gene>
<reference evidence="7 8" key="1">
    <citation type="submission" date="2021-07" db="EMBL/GenBank/DDBJ databases">
        <title>Whole genome sequencing of non-tuberculosis mycobacteria type-strains.</title>
        <authorList>
            <person name="Igarashi Y."/>
            <person name="Osugi A."/>
            <person name="Mitarai S."/>
        </authorList>
    </citation>
    <scope>NUCLEOTIDE SEQUENCE [LARGE SCALE GENOMIC DNA]</scope>
    <source>
        <strain evidence="7 8">JCM 16370</strain>
    </source>
</reference>
<dbReference type="Proteomes" id="UP000825367">
    <property type="component" value="Chromosome"/>
</dbReference>
<evidence type="ECO:0000256" key="2">
    <source>
        <dbReference type="ARBA" id="ARBA00023125"/>
    </source>
</evidence>
<proteinExistence type="inferred from homology"/>
<dbReference type="InterPro" id="IPR044068">
    <property type="entry name" value="CB"/>
</dbReference>
<dbReference type="PROSITE" id="PS51898">
    <property type="entry name" value="TYR_RECOMBINASE"/>
    <property type="match status" value="1"/>
</dbReference>
<evidence type="ECO:0000256" key="4">
    <source>
        <dbReference type="PROSITE-ProRule" id="PRU01248"/>
    </source>
</evidence>
<evidence type="ECO:0000259" key="6">
    <source>
        <dbReference type="PROSITE" id="PS51900"/>
    </source>
</evidence>
<dbReference type="PANTHER" id="PTHR30349">
    <property type="entry name" value="PHAGE INTEGRASE-RELATED"/>
    <property type="match status" value="1"/>
</dbReference>
<dbReference type="InterPro" id="IPR011010">
    <property type="entry name" value="DNA_brk_join_enz"/>
</dbReference>
<evidence type="ECO:0000313" key="7">
    <source>
        <dbReference type="EMBL" id="QYL15398.1"/>
    </source>
</evidence>
<comment type="similarity">
    <text evidence="1">Belongs to the 'phage' integrase family.</text>
</comment>
<sequence>MAGRPSLRIGQHGKITRKYLGGGIWLAQCRFRDTDGVTRRIQRLGPSDEHDKYGKLAADALIEALADRRPPSGAGSIGLETPVMTLVDQHIERLAEDGRSARTLDTYRYTGAKLSKFMAGVKVGEASAARLDAALRSMRTAHGAVMARQSRTLLRGALQLAVLNNVLGANPVRDVQAIKSKEQPKGAQALTADQLRDLLAKLRTSETCRQRDLTDPITLLIATGLRRSELLALQWTDFDADASTISVSGKVIREKAKGLVRVDETKTAAGRRVIPLPAFAVATLNERRKLPYLGEQSVIFPSTNGTLRDPDNFAGQWRRTRDELGVPDITSHSFRKTVATLIDDAGLSARIGADHLGHAKVSMTQDRYMSRGRVHNEVANLLDKAVADNSGPL</sequence>
<accession>A0ABX8VH05</accession>
<dbReference type="CDD" id="cd01189">
    <property type="entry name" value="INT_ICEBs1_C_like"/>
    <property type="match status" value="1"/>
</dbReference>
<dbReference type="PANTHER" id="PTHR30349:SF41">
    <property type="entry name" value="INTEGRASE_RECOMBINASE PROTEIN MJ0367-RELATED"/>
    <property type="match status" value="1"/>
</dbReference>
<feature type="domain" description="Core-binding (CB)" evidence="6">
    <location>
        <begin position="81"/>
        <end position="162"/>
    </location>
</feature>
<dbReference type="InterPro" id="IPR010998">
    <property type="entry name" value="Integrase_recombinase_N"/>
</dbReference>
<dbReference type="Gene3D" id="1.10.443.10">
    <property type="entry name" value="Intergrase catalytic core"/>
    <property type="match status" value="1"/>
</dbReference>
<evidence type="ECO:0000259" key="5">
    <source>
        <dbReference type="PROSITE" id="PS51898"/>
    </source>
</evidence>
<keyword evidence="8" id="KW-1185">Reference proteome</keyword>
<keyword evidence="3" id="KW-0233">DNA recombination</keyword>
<dbReference type="Gene3D" id="1.10.150.130">
    <property type="match status" value="1"/>
</dbReference>
<keyword evidence="2 4" id="KW-0238">DNA-binding</keyword>
<dbReference type="EMBL" id="CP080333">
    <property type="protein sequence ID" value="QYL15398.1"/>
    <property type="molecule type" value="Genomic_DNA"/>
</dbReference>
<evidence type="ECO:0000256" key="1">
    <source>
        <dbReference type="ARBA" id="ARBA00008857"/>
    </source>
</evidence>
<dbReference type="RefSeq" id="WP_096311866.1">
    <property type="nucleotide sequence ID" value="NZ_BAAAVX010000006.1"/>
</dbReference>
<name>A0ABX8VH05_9MYCO</name>
<evidence type="ECO:0000256" key="3">
    <source>
        <dbReference type="ARBA" id="ARBA00023172"/>
    </source>
</evidence>
<evidence type="ECO:0000313" key="8">
    <source>
        <dbReference type="Proteomes" id="UP000825367"/>
    </source>
</evidence>
<dbReference type="InterPro" id="IPR002104">
    <property type="entry name" value="Integrase_catalytic"/>
</dbReference>
<dbReference type="PROSITE" id="PS51900">
    <property type="entry name" value="CB"/>
    <property type="match status" value="1"/>
</dbReference>
<protein>
    <submittedName>
        <fullName evidence="7">Site-specific integrase</fullName>
    </submittedName>
</protein>
<dbReference type="InterPro" id="IPR050090">
    <property type="entry name" value="Tyrosine_recombinase_XerCD"/>
</dbReference>
<dbReference type="SUPFAM" id="SSF56349">
    <property type="entry name" value="DNA breaking-rejoining enzymes"/>
    <property type="match status" value="1"/>
</dbReference>
<organism evidence="7 8">
    <name type="scientific">Mycolicibacterium pallens</name>
    <dbReference type="NCBI Taxonomy" id="370524"/>
    <lineage>
        <taxon>Bacteria</taxon>
        <taxon>Bacillati</taxon>
        <taxon>Actinomycetota</taxon>
        <taxon>Actinomycetes</taxon>
        <taxon>Mycobacteriales</taxon>
        <taxon>Mycobacteriaceae</taxon>
        <taxon>Mycolicibacterium</taxon>
    </lineage>
</organism>
<feature type="domain" description="Tyr recombinase" evidence="5">
    <location>
        <begin position="185"/>
        <end position="383"/>
    </location>
</feature>
<dbReference type="InterPro" id="IPR013762">
    <property type="entry name" value="Integrase-like_cat_sf"/>
</dbReference>
<dbReference type="Pfam" id="PF00589">
    <property type="entry name" value="Phage_integrase"/>
    <property type="match status" value="1"/>
</dbReference>